<dbReference type="PANTHER" id="PTHR47234:SF3">
    <property type="entry name" value="SECRETIN_TONB SHORT N-TERMINAL DOMAIN-CONTAINING PROTEIN"/>
    <property type="match status" value="1"/>
</dbReference>
<dbReference type="Pfam" id="PF00593">
    <property type="entry name" value="TonB_dep_Rec_b-barrel"/>
    <property type="match status" value="1"/>
</dbReference>
<keyword evidence="7 8" id="KW-0998">Cell outer membrane</keyword>
<dbReference type="eggNOG" id="COG4771">
    <property type="taxonomic scope" value="Bacteria"/>
</dbReference>
<dbReference type="Pfam" id="PF07715">
    <property type="entry name" value="Plug"/>
    <property type="match status" value="1"/>
</dbReference>
<keyword evidence="2 8" id="KW-0813">Transport</keyword>
<dbReference type="RefSeq" id="WP_015819101.1">
    <property type="nucleotide sequence ID" value="NC_012997.1"/>
</dbReference>
<dbReference type="PANTHER" id="PTHR47234">
    <property type="match status" value="1"/>
</dbReference>
<evidence type="ECO:0000256" key="1">
    <source>
        <dbReference type="ARBA" id="ARBA00004571"/>
    </source>
</evidence>
<evidence type="ECO:0000256" key="5">
    <source>
        <dbReference type="ARBA" id="ARBA00023077"/>
    </source>
</evidence>
<keyword evidence="14" id="KW-1185">Reference proteome</keyword>
<dbReference type="HOGENOM" id="CLU_010745_1_1_6"/>
<dbReference type="PROSITE" id="PS52016">
    <property type="entry name" value="TONB_DEPENDENT_REC_3"/>
    <property type="match status" value="1"/>
</dbReference>
<feature type="signal peptide" evidence="10">
    <location>
        <begin position="1"/>
        <end position="30"/>
    </location>
</feature>
<dbReference type="GO" id="GO:0009279">
    <property type="term" value="C:cell outer membrane"/>
    <property type="evidence" value="ECO:0007669"/>
    <property type="project" value="UniProtKB-SubCell"/>
</dbReference>
<comment type="subcellular location">
    <subcellularLocation>
        <location evidence="1 8">Cell outer membrane</location>
        <topology evidence="1 8">Multi-pass membrane protein</topology>
    </subcellularLocation>
</comment>
<gene>
    <name evidence="13" type="ordered locus">TERTU_3352</name>
</gene>
<sequence length="848" mass="91372">MYKLNKWVPYVGARVLVALPCLMIAQAVSAQEEVAYDEEMITIGTRSSAGRTAMDSPVPVDLINADDMAATGATEVGRMLQSLAPSFNFSSSSISDGTDALRPATLRGLGPDQTLVLVNGQRRHNSALIHVNTSVGRGTAGTDMNAIPVSAIKRIEILRDGAAAQYGSDAIAGVINIVLKDDPAAGSAHASYGEYSEGDGETTVLSTNKGFAVGSDGYVNLSLEYRDRGNTNRAGLTGVCQYKDTCVELSDGSYQTSDEREINFDRKNFRIGDADSEQTSAVLTFGKPLAEALTLDGSLTYSTRDNTSAGFYRRANQSANNPSEMYDGTPVNGGEAFYPDGFLPLINTTIDDYSAAAGLSGDIGSAWQWHSAVGFGQNDFAYNISNSVNASLVSLTGDSPTSAFAGELSLSLFTFDNDFVNDTDWGLLALGAGYRQDTYQIKQGDEVSYRDYDTTDGVSLGENDAAGGIQVFPGFQPENAVDESRDAFYAYVDTEFDITESFMVSAAARFENFSDFGDTINFKTSFSYDAAAFLTFRGAVSTGFRAPSMHQLYTSNVSTQFNSQGVAEQVGTFRNDSAIGRELGLPELKEETSLNSSVGFILHPADGWSLTTDFYRIEIEDRIVISGRISETGGAVPSVDQAFADAGVGTAQFFLNAADTTTQGVDIVLTYDHDFSNGGMLGVSLAGNYTETEVDSVRSPDSLSDVPGIQDLIFTEQDRSILEEWQPEDRVNLSFNYRLGPFASNLAFNRYGSYTVLDGDSQTFSAKTLVDLKLSYDFMDNLTFALGGNNIFDVTPDENHVGQSRAGRIVDASGNVVVDTEGVFFYSRRSAPFGFNGAFFYTNLTYHF</sequence>
<comment type="similarity">
    <text evidence="8 9">Belongs to the TonB-dependent receptor family.</text>
</comment>
<dbReference type="OrthoDB" id="9805434at2"/>
<evidence type="ECO:0000256" key="9">
    <source>
        <dbReference type="RuleBase" id="RU003357"/>
    </source>
</evidence>
<keyword evidence="13" id="KW-0675">Receptor</keyword>
<evidence type="ECO:0000259" key="11">
    <source>
        <dbReference type="Pfam" id="PF00593"/>
    </source>
</evidence>
<dbReference type="Gene3D" id="2.170.130.10">
    <property type="entry name" value="TonB-dependent receptor, plug domain"/>
    <property type="match status" value="1"/>
</dbReference>
<evidence type="ECO:0000313" key="14">
    <source>
        <dbReference type="Proteomes" id="UP000009080"/>
    </source>
</evidence>
<dbReference type="InterPro" id="IPR039426">
    <property type="entry name" value="TonB-dep_rcpt-like"/>
</dbReference>
<dbReference type="Proteomes" id="UP000009080">
    <property type="component" value="Chromosome"/>
</dbReference>
<dbReference type="EMBL" id="CP001614">
    <property type="protein sequence ID" value="ACR12988.1"/>
    <property type="molecule type" value="Genomic_DNA"/>
</dbReference>
<feature type="domain" description="TonB-dependent receptor-like beta-barrel" evidence="11">
    <location>
        <begin position="298"/>
        <end position="791"/>
    </location>
</feature>
<evidence type="ECO:0000256" key="10">
    <source>
        <dbReference type="SAM" id="SignalP"/>
    </source>
</evidence>
<name>C5BQL5_TERTT</name>
<evidence type="ECO:0000256" key="4">
    <source>
        <dbReference type="ARBA" id="ARBA00022692"/>
    </source>
</evidence>
<dbReference type="SUPFAM" id="SSF56935">
    <property type="entry name" value="Porins"/>
    <property type="match status" value="1"/>
</dbReference>
<dbReference type="STRING" id="377629.TERTU_3352"/>
<evidence type="ECO:0000256" key="3">
    <source>
        <dbReference type="ARBA" id="ARBA00022452"/>
    </source>
</evidence>
<dbReference type="InterPro" id="IPR037066">
    <property type="entry name" value="Plug_dom_sf"/>
</dbReference>
<proteinExistence type="inferred from homology"/>
<keyword evidence="10" id="KW-0732">Signal</keyword>
<dbReference type="CDD" id="cd01347">
    <property type="entry name" value="ligand_gated_channel"/>
    <property type="match status" value="1"/>
</dbReference>
<accession>C5BQL5</accession>
<dbReference type="InterPro" id="IPR012910">
    <property type="entry name" value="Plug_dom"/>
</dbReference>
<dbReference type="KEGG" id="ttu:TERTU_3352"/>
<evidence type="ECO:0000259" key="12">
    <source>
        <dbReference type="Pfam" id="PF07715"/>
    </source>
</evidence>
<protein>
    <submittedName>
        <fullName evidence="13">TonB-dependent receptor</fullName>
    </submittedName>
</protein>
<keyword evidence="6 8" id="KW-0472">Membrane</keyword>
<evidence type="ECO:0000256" key="8">
    <source>
        <dbReference type="PROSITE-ProRule" id="PRU01360"/>
    </source>
</evidence>
<evidence type="ECO:0000256" key="6">
    <source>
        <dbReference type="ARBA" id="ARBA00023136"/>
    </source>
</evidence>
<evidence type="ECO:0000256" key="7">
    <source>
        <dbReference type="ARBA" id="ARBA00023237"/>
    </source>
</evidence>
<keyword evidence="4 8" id="KW-0812">Transmembrane</keyword>
<keyword evidence="5 9" id="KW-0798">TonB box</keyword>
<evidence type="ECO:0000256" key="2">
    <source>
        <dbReference type="ARBA" id="ARBA00022448"/>
    </source>
</evidence>
<evidence type="ECO:0000313" key="13">
    <source>
        <dbReference type="EMBL" id="ACR12988.1"/>
    </source>
</evidence>
<feature type="domain" description="TonB-dependent receptor plug" evidence="12">
    <location>
        <begin position="53"/>
        <end position="174"/>
    </location>
</feature>
<keyword evidence="3 8" id="KW-1134">Transmembrane beta strand</keyword>
<dbReference type="AlphaFoldDB" id="C5BQL5"/>
<dbReference type="InterPro" id="IPR036942">
    <property type="entry name" value="Beta-barrel_TonB_sf"/>
</dbReference>
<reference evidence="13 14" key="1">
    <citation type="journal article" date="2009" name="PLoS ONE">
        <title>The complete genome of Teredinibacter turnerae T7901: an intracellular endosymbiont of marine wood-boring bivalves (shipworms).</title>
        <authorList>
            <person name="Yang J.C."/>
            <person name="Madupu R."/>
            <person name="Durkin A.S."/>
            <person name="Ekborg N.A."/>
            <person name="Pedamallu C.S."/>
            <person name="Hostetler J.B."/>
            <person name="Radune D."/>
            <person name="Toms B.S."/>
            <person name="Henrissat B."/>
            <person name="Coutinho P.M."/>
            <person name="Schwarz S."/>
            <person name="Field L."/>
            <person name="Trindade-Silva A.E."/>
            <person name="Soares C.A.G."/>
            <person name="Elshahawi S."/>
            <person name="Hanora A."/>
            <person name="Schmidt E.W."/>
            <person name="Haygood M.G."/>
            <person name="Posfai J."/>
            <person name="Benner J."/>
            <person name="Madinger C."/>
            <person name="Nove J."/>
            <person name="Anton B."/>
            <person name="Chaudhary K."/>
            <person name="Foster J."/>
            <person name="Holman A."/>
            <person name="Kumar S."/>
            <person name="Lessard P.A."/>
            <person name="Luyten Y.A."/>
            <person name="Slatko B."/>
            <person name="Wood N."/>
            <person name="Wu B."/>
            <person name="Teplitski M."/>
            <person name="Mougous J.D."/>
            <person name="Ward N."/>
            <person name="Eisen J.A."/>
            <person name="Badger J.H."/>
            <person name="Distel D.L."/>
        </authorList>
    </citation>
    <scope>NUCLEOTIDE SEQUENCE [LARGE SCALE GENOMIC DNA]</scope>
    <source>
        <strain evidence="14">ATCC 39867 / T7901</strain>
    </source>
</reference>
<dbReference type="InterPro" id="IPR000531">
    <property type="entry name" value="Beta-barrel_TonB"/>
</dbReference>
<organism evidence="13 14">
    <name type="scientific">Teredinibacter turnerae (strain ATCC 39867 / T7901)</name>
    <dbReference type="NCBI Taxonomy" id="377629"/>
    <lineage>
        <taxon>Bacteria</taxon>
        <taxon>Pseudomonadati</taxon>
        <taxon>Pseudomonadota</taxon>
        <taxon>Gammaproteobacteria</taxon>
        <taxon>Cellvibrionales</taxon>
        <taxon>Cellvibrionaceae</taxon>
        <taxon>Teredinibacter</taxon>
    </lineage>
</organism>
<feature type="chain" id="PRO_5002948985" evidence="10">
    <location>
        <begin position="31"/>
        <end position="848"/>
    </location>
</feature>
<dbReference type="Gene3D" id="2.40.170.20">
    <property type="entry name" value="TonB-dependent receptor, beta-barrel domain"/>
    <property type="match status" value="1"/>
</dbReference>